<dbReference type="InterPro" id="IPR051786">
    <property type="entry name" value="ASN_synthetase/amidase"/>
</dbReference>
<evidence type="ECO:0000256" key="7">
    <source>
        <dbReference type="ARBA" id="ARBA00022962"/>
    </source>
</evidence>
<dbReference type="PANTHER" id="PTHR43284">
    <property type="entry name" value="ASPARAGINE SYNTHETASE (GLUTAMINE-HYDROLYZING)"/>
    <property type="match status" value="1"/>
</dbReference>
<evidence type="ECO:0000256" key="10">
    <source>
        <dbReference type="PIRSR" id="PIRSR001589-2"/>
    </source>
</evidence>
<dbReference type="AlphaFoldDB" id="A0A9Q0S5E8"/>
<accession>A0A9Q0S5E8</accession>
<evidence type="ECO:0000313" key="13">
    <source>
        <dbReference type="EMBL" id="KAJ6644095.1"/>
    </source>
</evidence>
<feature type="binding site" evidence="10">
    <location>
        <position position="208"/>
    </location>
    <ligand>
        <name>ATP</name>
        <dbReference type="ChEBI" id="CHEBI:30616"/>
    </ligand>
</feature>
<keyword evidence="7" id="KW-0315">Glutamine amidotransferase</keyword>
<dbReference type="InterPro" id="IPR001962">
    <property type="entry name" value="Asn_synthase"/>
</dbReference>
<evidence type="ECO:0000256" key="4">
    <source>
        <dbReference type="ARBA" id="ARBA00022741"/>
    </source>
</evidence>
<dbReference type="SUPFAM" id="SSF52402">
    <property type="entry name" value="Adenine nucleotide alpha hydrolases-like"/>
    <property type="match status" value="1"/>
</dbReference>
<dbReference type="PROSITE" id="PS51278">
    <property type="entry name" value="GATASE_TYPE_2"/>
    <property type="match status" value="1"/>
</dbReference>
<reference evidence="13" key="1">
    <citation type="submission" date="2022-07" db="EMBL/GenBank/DDBJ databases">
        <authorList>
            <person name="Trinca V."/>
            <person name="Uliana J.V.C."/>
            <person name="Torres T.T."/>
            <person name="Ward R.J."/>
            <person name="Monesi N."/>
        </authorList>
    </citation>
    <scope>NUCLEOTIDE SEQUENCE</scope>
    <source>
        <strain evidence="13">HSMRA1968</strain>
        <tissue evidence="13">Whole embryos</tissue>
    </source>
</reference>
<evidence type="ECO:0000256" key="5">
    <source>
        <dbReference type="ARBA" id="ARBA00022840"/>
    </source>
</evidence>
<evidence type="ECO:0000256" key="9">
    <source>
        <dbReference type="PIRNR" id="PIRNR001589"/>
    </source>
</evidence>
<evidence type="ECO:0000256" key="6">
    <source>
        <dbReference type="ARBA" id="ARBA00022888"/>
    </source>
</evidence>
<evidence type="ECO:0000256" key="8">
    <source>
        <dbReference type="ARBA" id="ARBA00030234"/>
    </source>
</evidence>
<keyword evidence="14" id="KW-1185">Reference proteome</keyword>
<dbReference type="InterPro" id="IPR017932">
    <property type="entry name" value="GATase_2_dom"/>
</dbReference>
<feature type="binding site" evidence="10">
    <location>
        <position position="41"/>
    </location>
    <ligand>
        <name>L-glutamine</name>
        <dbReference type="ChEBI" id="CHEBI:58359"/>
    </ligand>
</feature>
<evidence type="ECO:0000259" key="12">
    <source>
        <dbReference type="PROSITE" id="PS51278"/>
    </source>
</evidence>
<evidence type="ECO:0000256" key="1">
    <source>
        <dbReference type="ARBA" id="ARBA00005187"/>
    </source>
</evidence>
<feature type="domain" description="Glutamine amidotransferase type-2" evidence="12">
    <location>
        <begin position="1"/>
        <end position="158"/>
    </location>
</feature>
<dbReference type="PIRSF" id="PIRSF001589">
    <property type="entry name" value="Asn_synthetase_glu-h"/>
    <property type="match status" value="1"/>
</dbReference>
<dbReference type="GO" id="GO:0004066">
    <property type="term" value="F:asparagine synthase (glutamine-hydrolyzing) activity"/>
    <property type="evidence" value="ECO:0007669"/>
    <property type="project" value="InterPro"/>
</dbReference>
<dbReference type="Proteomes" id="UP001151699">
    <property type="component" value="Chromosome B"/>
</dbReference>
<dbReference type="Gene3D" id="3.40.50.620">
    <property type="entry name" value="HUPs"/>
    <property type="match status" value="1"/>
</dbReference>
<dbReference type="PANTHER" id="PTHR43284:SF1">
    <property type="entry name" value="ASPARAGINE SYNTHETASE"/>
    <property type="match status" value="1"/>
</dbReference>
<name>A0A9Q0S5E8_9DIPT</name>
<proteinExistence type="inferred from homology"/>
<dbReference type="InterPro" id="IPR014729">
    <property type="entry name" value="Rossmann-like_a/b/a_fold"/>
</dbReference>
<feature type="site" description="Important for beta-aspartyl-AMP intermediate formation" evidence="11">
    <location>
        <position position="333"/>
    </location>
</feature>
<dbReference type="GO" id="GO:0005524">
    <property type="term" value="F:ATP binding"/>
    <property type="evidence" value="ECO:0007669"/>
    <property type="project" value="UniProtKB-KW"/>
</dbReference>
<dbReference type="Gene3D" id="3.60.20.10">
    <property type="entry name" value="Glutamine Phosphoribosylpyrophosphate, subunit 1, domain 1"/>
    <property type="match status" value="1"/>
</dbReference>
<dbReference type="GO" id="GO:0006529">
    <property type="term" value="P:asparagine biosynthetic process"/>
    <property type="evidence" value="ECO:0007669"/>
    <property type="project" value="UniProtKB-KW"/>
</dbReference>
<keyword evidence="5 9" id="KW-0067">ATP-binding</keyword>
<dbReference type="SUPFAM" id="SSF56235">
    <property type="entry name" value="N-terminal nucleophile aminohydrolases (Ntn hydrolases)"/>
    <property type="match status" value="1"/>
</dbReference>
<dbReference type="Pfam" id="PF13537">
    <property type="entry name" value="GATase_7"/>
    <property type="match status" value="1"/>
</dbReference>
<dbReference type="InterPro" id="IPR029055">
    <property type="entry name" value="Ntn_hydrolases_N"/>
</dbReference>
<keyword evidence="6" id="KW-0061">Asparagine biosynthesis</keyword>
<evidence type="ECO:0000313" key="14">
    <source>
        <dbReference type="Proteomes" id="UP001151699"/>
    </source>
</evidence>
<comment type="pathway">
    <text evidence="1">Amino-acid biosynthesis; L-asparagine biosynthesis; L-asparagine from L-aspartate (L-Gln route): step 1/1.</text>
</comment>
<keyword evidence="4 9" id="KW-0547">Nucleotide-binding</keyword>
<dbReference type="CDD" id="cd00712">
    <property type="entry name" value="AsnB"/>
    <property type="match status" value="1"/>
</dbReference>
<dbReference type="InterPro" id="IPR033738">
    <property type="entry name" value="AsnB_N"/>
</dbReference>
<feature type="binding site" evidence="10">
    <location>
        <begin position="331"/>
        <end position="332"/>
    </location>
    <ligand>
        <name>ATP</name>
        <dbReference type="ChEBI" id="CHEBI:30616"/>
    </ligand>
</feature>
<dbReference type="NCBIfam" id="TIGR01536">
    <property type="entry name" value="asn_synth_AEB"/>
    <property type="match status" value="1"/>
</dbReference>
<evidence type="ECO:0000256" key="11">
    <source>
        <dbReference type="PIRSR" id="PIRSR001589-3"/>
    </source>
</evidence>
<evidence type="ECO:0000256" key="3">
    <source>
        <dbReference type="ARBA" id="ARBA00021389"/>
    </source>
</evidence>
<dbReference type="CDD" id="cd01991">
    <property type="entry name" value="Asn_synthase_B_C"/>
    <property type="match status" value="1"/>
</dbReference>
<comment type="caution">
    <text evidence="13">The sequence shown here is derived from an EMBL/GenBank/DDBJ whole genome shotgun (WGS) entry which is preliminary data.</text>
</comment>
<sequence>MSLTDSDGKEYIMIYNGELYNTEELRSELQKRGHIFNSYSDTEVLLRSFMTWKEKCLDKLVGMYAFAIWYEEELFLARDQLGVKPLFYSSLKDSKNQSEFVFASEMSALLCHPAIRSDVPLSRLETMVALMIVRMPGNVPFANVEELMPGHFIKVNAEGMSITKYWDLSVPSSSYRNSDMNEAAEDVHNLLREAVSSQIVSDVPFGCLLSGGIDSTAVTHFLSSCIEKRLTTPNTLNPSVLHTFSLQLPEYQQHFQSTATRRTNDEVYAKLVSEKYATRHHWISNKCSNTASLTEEVADAKCHPIFGDFDSSLFMMFKEIKDKGEATMLLSGEGSDEVFGGYHHIHWEKLVIPGGGLSAFYQSLLRDEWKYKFDLVGAVQKYYQRVVLNCPYFEEESDDDKEYRRRIYFHIKAFIPALLERKDLLSMASSIEVRVPFTDHRLVQYVFALPKTYNYNNGVEKNMLRKAMEREAKFPKEILEREKVPFPVSIDPQTERDGQALVYNLLNSEEDEPIFGIFDKTKVELASKKGFKSKLLPPMMPVNGVQTNLYSFNHWLKKYKVKIV</sequence>
<keyword evidence="6" id="KW-0028">Amino-acid biosynthesis</keyword>
<organism evidence="13 14">
    <name type="scientific">Pseudolycoriella hygida</name>
    <dbReference type="NCBI Taxonomy" id="35572"/>
    <lineage>
        <taxon>Eukaryota</taxon>
        <taxon>Metazoa</taxon>
        <taxon>Ecdysozoa</taxon>
        <taxon>Arthropoda</taxon>
        <taxon>Hexapoda</taxon>
        <taxon>Insecta</taxon>
        <taxon>Pterygota</taxon>
        <taxon>Neoptera</taxon>
        <taxon>Endopterygota</taxon>
        <taxon>Diptera</taxon>
        <taxon>Nematocera</taxon>
        <taxon>Sciaroidea</taxon>
        <taxon>Sciaridae</taxon>
        <taxon>Pseudolycoriella</taxon>
    </lineage>
</organism>
<dbReference type="EMBL" id="WJQU01000002">
    <property type="protein sequence ID" value="KAJ6644095.1"/>
    <property type="molecule type" value="Genomic_DNA"/>
</dbReference>
<gene>
    <name evidence="13" type="primary">asnO</name>
    <name evidence="13" type="ORF">Bhyg_09061</name>
</gene>
<evidence type="ECO:0000256" key="2">
    <source>
        <dbReference type="ARBA" id="ARBA00005752"/>
    </source>
</evidence>
<dbReference type="Pfam" id="PF00733">
    <property type="entry name" value="Asn_synthase"/>
    <property type="match status" value="1"/>
</dbReference>
<dbReference type="InterPro" id="IPR006426">
    <property type="entry name" value="Asn_synth_AEB"/>
</dbReference>
<comment type="similarity">
    <text evidence="2">Belongs to the asparagine synthetase family.</text>
</comment>
<protein>
    <recommendedName>
        <fullName evidence="3">Asparagine synthetase [glutamine-hydrolyzing]</fullName>
    </recommendedName>
    <alternativeName>
        <fullName evidence="8">Glutamine-dependent asparagine synthetase</fullName>
    </alternativeName>
</protein>
<dbReference type="OrthoDB" id="409189at2759"/>